<sequence>MDDRELKLELVKLNIVVFGAVVSAISLGVSYFEPHIALGTALLGITAFLQYMSLMPEFSMLSSSDSESIIKKRDKKLNEWYIILGSGAYIFLIFGFAYPHILSDSNLFGLEVGAVLPFLGILGMYVIRLNLLKEHPTRDATKFDSLVFGLLLLLIGLLTLGVLEA</sequence>
<feature type="transmembrane region" description="Helical" evidence="1">
    <location>
        <begin position="107"/>
        <end position="131"/>
    </location>
</feature>
<gene>
    <name evidence="2" type="ORF">C482_08853</name>
</gene>
<evidence type="ECO:0000256" key="1">
    <source>
        <dbReference type="SAM" id="Phobius"/>
    </source>
</evidence>
<protein>
    <submittedName>
        <fullName evidence="2">Uncharacterized protein</fullName>
    </submittedName>
</protein>
<feature type="transmembrane region" description="Helical" evidence="1">
    <location>
        <begin position="38"/>
        <end position="59"/>
    </location>
</feature>
<reference evidence="2 3" key="1">
    <citation type="journal article" date="2014" name="PLoS Genet.">
        <title>Phylogenetically driven sequencing of extremely halophilic archaea reveals strategies for static and dynamic osmo-response.</title>
        <authorList>
            <person name="Becker E.A."/>
            <person name="Seitzer P.M."/>
            <person name="Tritt A."/>
            <person name="Larsen D."/>
            <person name="Krusor M."/>
            <person name="Yao A.I."/>
            <person name="Wu D."/>
            <person name="Madern D."/>
            <person name="Eisen J.A."/>
            <person name="Darling A.E."/>
            <person name="Facciotti M.T."/>
        </authorList>
    </citation>
    <scope>NUCLEOTIDE SEQUENCE [LARGE SCALE GENOMIC DNA]</scope>
    <source>
        <strain evidence="2 3">JCM 10990</strain>
    </source>
</reference>
<comment type="caution">
    <text evidence="2">The sequence shown here is derived from an EMBL/GenBank/DDBJ whole genome shotgun (WGS) entry which is preliminary data.</text>
</comment>
<feature type="transmembrane region" description="Helical" evidence="1">
    <location>
        <begin position="80"/>
        <end position="101"/>
    </location>
</feature>
<keyword evidence="3" id="KW-1185">Reference proteome</keyword>
<accession>M0AQS7</accession>
<dbReference type="RefSeq" id="WP_006167168.1">
    <property type="nucleotide sequence ID" value="NZ_AOIN01000051.1"/>
</dbReference>
<feature type="transmembrane region" description="Helical" evidence="1">
    <location>
        <begin position="143"/>
        <end position="163"/>
    </location>
</feature>
<dbReference type="STRING" id="1227492.C482_08853"/>
<keyword evidence="1" id="KW-1133">Transmembrane helix</keyword>
<dbReference type="EMBL" id="AOIN01000051">
    <property type="protein sequence ID" value="ELZ00298.1"/>
    <property type="molecule type" value="Genomic_DNA"/>
</dbReference>
<dbReference type="Proteomes" id="UP000011693">
    <property type="component" value="Unassembled WGS sequence"/>
</dbReference>
<organism evidence="2 3">
    <name type="scientific">Natrialba chahannaoensis JCM 10990</name>
    <dbReference type="NCBI Taxonomy" id="1227492"/>
    <lineage>
        <taxon>Archaea</taxon>
        <taxon>Methanobacteriati</taxon>
        <taxon>Methanobacteriota</taxon>
        <taxon>Stenosarchaea group</taxon>
        <taxon>Halobacteria</taxon>
        <taxon>Halobacteriales</taxon>
        <taxon>Natrialbaceae</taxon>
        <taxon>Natrialba</taxon>
    </lineage>
</organism>
<keyword evidence="1" id="KW-0812">Transmembrane</keyword>
<dbReference type="AlphaFoldDB" id="M0AQS7"/>
<feature type="transmembrane region" description="Helical" evidence="1">
    <location>
        <begin position="12"/>
        <end position="32"/>
    </location>
</feature>
<evidence type="ECO:0000313" key="2">
    <source>
        <dbReference type="EMBL" id="ELZ00298.1"/>
    </source>
</evidence>
<proteinExistence type="predicted"/>
<keyword evidence="1" id="KW-0472">Membrane</keyword>
<name>M0AQS7_9EURY</name>
<evidence type="ECO:0000313" key="3">
    <source>
        <dbReference type="Proteomes" id="UP000011693"/>
    </source>
</evidence>